<evidence type="ECO:0000256" key="2">
    <source>
        <dbReference type="ARBA" id="ARBA00004316"/>
    </source>
</evidence>
<comment type="subcellular location">
    <subcellularLocation>
        <location evidence="2">Cell projection</location>
    </subcellularLocation>
    <subcellularLocation>
        <location evidence="1 10">Cytoplasm</location>
        <location evidence="1 10">Cytoskeleton</location>
    </subcellularLocation>
</comment>
<evidence type="ECO:0000313" key="12">
    <source>
        <dbReference type="Proteomes" id="UP000032180"/>
    </source>
</evidence>
<organism evidence="11 12">
    <name type="scientific">Leersia perrieri</name>
    <dbReference type="NCBI Taxonomy" id="77586"/>
    <lineage>
        <taxon>Eukaryota</taxon>
        <taxon>Viridiplantae</taxon>
        <taxon>Streptophyta</taxon>
        <taxon>Embryophyta</taxon>
        <taxon>Tracheophyta</taxon>
        <taxon>Spermatophyta</taxon>
        <taxon>Magnoliopsida</taxon>
        <taxon>Liliopsida</taxon>
        <taxon>Poales</taxon>
        <taxon>Poaceae</taxon>
        <taxon>BOP clade</taxon>
        <taxon>Oryzoideae</taxon>
        <taxon>Oryzeae</taxon>
        <taxon>Oryzinae</taxon>
        <taxon>Leersia</taxon>
    </lineage>
</organism>
<dbReference type="eggNOG" id="KOG2826">
    <property type="taxonomic scope" value="Eukaryota"/>
</dbReference>
<keyword evidence="7" id="KW-0966">Cell projection</keyword>
<evidence type="ECO:0000256" key="3">
    <source>
        <dbReference type="ARBA" id="ARBA00007192"/>
    </source>
</evidence>
<evidence type="ECO:0000313" key="11">
    <source>
        <dbReference type="EnsemblPlants" id="LPERR04G14970.3"/>
    </source>
</evidence>
<dbReference type="Proteomes" id="UP000032180">
    <property type="component" value="Chromosome 4"/>
</dbReference>
<dbReference type="GO" id="GO:0005200">
    <property type="term" value="F:structural constituent of cytoskeleton"/>
    <property type="evidence" value="ECO:0007669"/>
    <property type="project" value="TreeGrafter"/>
</dbReference>
<keyword evidence="5 10" id="KW-0009">Actin-binding</keyword>
<dbReference type="SUPFAM" id="SSF69645">
    <property type="entry name" value="Arp2/3 complex subunits"/>
    <property type="match status" value="3"/>
</dbReference>
<evidence type="ECO:0000256" key="10">
    <source>
        <dbReference type="RuleBase" id="RU364015"/>
    </source>
</evidence>
<dbReference type="InterPro" id="IPR007188">
    <property type="entry name" value="ARPC2"/>
</dbReference>
<dbReference type="Gene3D" id="3.30.1460.20">
    <property type="match status" value="2"/>
</dbReference>
<dbReference type="GO" id="GO:0042995">
    <property type="term" value="C:cell projection"/>
    <property type="evidence" value="ECO:0007669"/>
    <property type="project" value="UniProtKB-SubCell"/>
</dbReference>
<dbReference type="PANTHER" id="PTHR12058">
    <property type="entry name" value="ARP2/3 COMPLEX 34 KDA SUBUNIT"/>
    <property type="match status" value="1"/>
</dbReference>
<comment type="similarity">
    <text evidence="3 10">Belongs to the ARPC2 family.</text>
</comment>
<evidence type="ECO:0000256" key="1">
    <source>
        <dbReference type="ARBA" id="ARBA00004245"/>
    </source>
</evidence>
<dbReference type="GO" id="GO:0030041">
    <property type="term" value="P:actin filament polymerization"/>
    <property type="evidence" value="ECO:0007669"/>
    <property type="project" value="InterPro"/>
</dbReference>
<dbReference type="GO" id="GO:0034314">
    <property type="term" value="P:Arp2/3 complex-mediated actin nucleation"/>
    <property type="evidence" value="ECO:0007669"/>
    <property type="project" value="InterPro"/>
</dbReference>
<dbReference type="AlphaFoldDB" id="A0A0D9W737"/>
<keyword evidence="12" id="KW-1185">Reference proteome</keyword>
<protein>
    <recommendedName>
        <fullName evidence="8 10">Arp2/3 complex 34 kDa subunit</fullName>
    </recommendedName>
</protein>
<name>A0A0D9W737_9ORYZ</name>
<keyword evidence="6 10" id="KW-0206">Cytoskeleton</keyword>
<evidence type="ECO:0000256" key="5">
    <source>
        <dbReference type="ARBA" id="ARBA00023203"/>
    </source>
</evidence>
<comment type="subunit">
    <text evidence="10">Component of the Arp2/3 complex.</text>
</comment>
<dbReference type="InterPro" id="IPR034666">
    <property type="entry name" value="ARPC2/4"/>
</dbReference>
<comment type="function">
    <text evidence="9">Functions as actin-binding component of the Arp2/3 complex which is involved in regulation of actin polymerization and together with an activating nucleation-promoting factor (NPF) mediates the formation of branched actin networks. Seems to contact the mother actin filament. Arp2/3 complex plays a critical role in the control of cell morphogenesis via the modulation of cell polarity development.</text>
</comment>
<evidence type="ECO:0000256" key="6">
    <source>
        <dbReference type="ARBA" id="ARBA00023212"/>
    </source>
</evidence>
<dbReference type="STRING" id="77586.A0A0D9W737"/>
<accession>A0A0D9W737</accession>
<dbReference type="GO" id="GO:0005885">
    <property type="term" value="C:Arp2/3 protein complex"/>
    <property type="evidence" value="ECO:0007669"/>
    <property type="project" value="InterPro"/>
</dbReference>
<proteinExistence type="inferred from homology"/>
<evidence type="ECO:0000256" key="4">
    <source>
        <dbReference type="ARBA" id="ARBA00022490"/>
    </source>
</evidence>
<evidence type="ECO:0000256" key="8">
    <source>
        <dbReference type="ARBA" id="ARBA00029755"/>
    </source>
</evidence>
<sequence length="367" mass="42150">MAFFSSGSRALVEILTTLQSAERPMPVDHTLFEFGSIRYHLLASMTDSENVYLSISTPSLSYEASPSSGLPEITLQETRKMYHKFAEIIEPPKEGYALTLKLNFSGLIRPKDRIKAINKISLLQSVILSSQLKDMLGSLGSSGTMKLVYNQRDPFFVSKTPAKINAIFPMRFRDDTDLAIASSFFQVGRTFFLVVGLNLWLTPSNKPEEIEGKRHTMQELEDLGSESSSFSRAPRCSWSPIPPPELRGEYVHHLTTNGGFVSFDILARHVKGRRAARTAWILLNFQSYVKYHIKCTRGHIQSRMRKRLEIMTEKLQKGFKAFIDKIKRLRLRIRVKGLDRFRRQYFQCFAVPKLTMAQKEHKYQKLE</sequence>
<dbReference type="Gramene" id="LPERR04G14970.3">
    <property type="protein sequence ID" value="LPERR04G14970.3"/>
    <property type="gene ID" value="LPERR04G14970"/>
</dbReference>
<reference evidence="12" key="2">
    <citation type="submission" date="2013-12" db="EMBL/GenBank/DDBJ databases">
        <authorList>
            <person name="Yu Y."/>
            <person name="Lee S."/>
            <person name="de Baynast K."/>
            <person name="Wissotski M."/>
            <person name="Liu L."/>
            <person name="Talag J."/>
            <person name="Goicoechea J."/>
            <person name="Angelova A."/>
            <person name="Jetty R."/>
            <person name="Kudrna D."/>
            <person name="Golser W."/>
            <person name="Rivera L."/>
            <person name="Zhang J."/>
            <person name="Wing R."/>
        </authorList>
    </citation>
    <scope>NUCLEOTIDE SEQUENCE</scope>
</reference>
<reference evidence="11" key="3">
    <citation type="submission" date="2015-04" db="UniProtKB">
        <authorList>
            <consortium name="EnsemblPlants"/>
        </authorList>
    </citation>
    <scope>IDENTIFICATION</scope>
</reference>
<dbReference type="Pfam" id="PF04045">
    <property type="entry name" value="P34-Arc"/>
    <property type="match status" value="1"/>
</dbReference>
<dbReference type="PANTHER" id="PTHR12058:SF1">
    <property type="entry name" value="ACTIN-RELATED PROTEIN 2_3 COMPLEX SUBUNIT 2B"/>
    <property type="match status" value="1"/>
</dbReference>
<reference evidence="11 12" key="1">
    <citation type="submission" date="2012-08" db="EMBL/GenBank/DDBJ databases">
        <title>Oryza genome evolution.</title>
        <authorList>
            <person name="Wing R.A."/>
        </authorList>
    </citation>
    <scope>NUCLEOTIDE SEQUENCE</scope>
</reference>
<dbReference type="HOGENOM" id="CLU_059439_0_0_1"/>
<dbReference type="GO" id="GO:0051015">
    <property type="term" value="F:actin filament binding"/>
    <property type="evidence" value="ECO:0007669"/>
    <property type="project" value="TreeGrafter"/>
</dbReference>
<evidence type="ECO:0000256" key="9">
    <source>
        <dbReference type="ARBA" id="ARBA00056923"/>
    </source>
</evidence>
<evidence type="ECO:0000256" key="7">
    <source>
        <dbReference type="ARBA" id="ARBA00023273"/>
    </source>
</evidence>
<keyword evidence="4 10" id="KW-0963">Cytoplasm</keyword>
<dbReference type="EnsemblPlants" id="LPERR04G14970.3">
    <property type="protein sequence ID" value="LPERR04G14970.3"/>
    <property type="gene ID" value="LPERR04G14970"/>
</dbReference>
<dbReference type="FunFam" id="3.30.1460.20:FF:000006">
    <property type="entry name" value="Arp2/3 complex 34 kDa subunit"/>
    <property type="match status" value="1"/>
</dbReference>